<dbReference type="AlphaFoldDB" id="A0A3A8I408"/>
<dbReference type="GO" id="GO:0004806">
    <property type="term" value="F:triacylglycerol lipase activity"/>
    <property type="evidence" value="ECO:0007669"/>
    <property type="project" value="InterPro"/>
</dbReference>
<sequence length="160" mass="17338">MPLFLTGAVEGNPSKVKLTDFLTEDAVKLYERVDTECRVELSDEKSWGGIVPKAFVLKESPVFTELNAQLDAMDPGTLRLTVPVRLVQGAQDERVDPAQTLIVKTGLAFRGAKIDFVGCPVADHFGVLGDDIPGTLAWLKQRFTGEAPTTPVLSSCQPLP</sequence>
<accession>A0A3A8I408</accession>
<evidence type="ECO:0000313" key="1">
    <source>
        <dbReference type="EMBL" id="RKG74474.1"/>
    </source>
</evidence>
<keyword evidence="2" id="KW-1185">Reference proteome</keyword>
<evidence type="ECO:0008006" key="3">
    <source>
        <dbReference type="Google" id="ProtNLM"/>
    </source>
</evidence>
<dbReference type="GO" id="GO:0016042">
    <property type="term" value="P:lipid catabolic process"/>
    <property type="evidence" value="ECO:0007669"/>
    <property type="project" value="InterPro"/>
</dbReference>
<dbReference type="OrthoDB" id="9955at2"/>
<protein>
    <recommendedName>
        <fullName evidence="3">Alpha/beta hydrolase</fullName>
    </recommendedName>
</protein>
<proteinExistence type="predicted"/>
<dbReference type="InterPro" id="IPR005152">
    <property type="entry name" value="Lipase_secreted"/>
</dbReference>
<comment type="caution">
    <text evidence="1">The sequence shown here is derived from an EMBL/GenBank/DDBJ whole genome shotgun (WGS) entry which is preliminary data.</text>
</comment>
<dbReference type="EMBL" id="RAVZ01000368">
    <property type="protein sequence ID" value="RKG74474.1"/>
    <property type="molecule type" value="Genomic_DNA"/>
</dbReference>
<evidence type="ECO:0000313" key="2">
    <source>
        <dbReference type="Proteomes" id="UP000268094"/>
    </source>
</evidence>
<dbReference type="Pfam" id="PF03583">
    <property type="entry name" value="LIP"/>
    <property type="match status" value="1"/>
</dbReference>
<organism evidence="1 2">
    <name type="scientific">Corallococcus terminator</name>
    <dbReference type="NCBI Taxonomy" id="2316733"/>
    <lineage>
        <taxon>Bacteria</taxon>
        <taxon>Pseudomonadati</taxon>
        <taxon>Myxococcota</taxon>
        <taxon>Myxococcia</taxon>
        <taxon>Myxococcales</taxon>
        <taxon>Cystobacterineae</taxon>
        <taxon>Myxococcaceae</taxon>
        <taxon>Corallococcus</taxon>
    </lineage>
</organism>
<dbReference type="Gene3D" id="3.40.50.1820">
    <property type="entry name" value="alpha/beta hydrolase"/>
    <property type="match status" value="1"/>
</dbReference>
<reference evidence="2" key="1">
    <citation type="submission" date="2018-09" db="EMBL/GenBank/DDBJ databases">
        <authorList>
            <person name="Livingstone P.G."/>
            <person name="Whitworth D.E."/>
        </authorList>
    </citation>
    <scope>NUCLEOTIDE SEQUENCE [LARGE SCALE GENOMIC DNA]</scope>
    <source>
        <strain evidence="2">CA054A</strain>
    </source>
</reference>
<dbReference type="InterPro" id="IPR029058">
    <property type="entry name" value="AB_hydrolase_fold"/>
</dbReference>
<gene>
    <name evidence="1" type="ORF">D7V88_34820</name>
</gene>
<name>A0A3A8I408_9BACT</name>
<dbReference type="Proteomes" id="UP000268094">
    <property type="component" value="Unassembled WGS sequence"/>
</dbReference>
<dbReference type="RefSeq" id="WP_120544913.1">
    <property type="nucleotide sequence ID" value="NZ_RAVZ01000368.1"/>
</dbReference>